<accession>A0A2T1GL73</accession>
<dbReference type="RefSeq" id="WP_106300567.1">
    <property type="nucleotide sequence ID" value="NZ_PVWO01000029.1"/>
</dbReference>
<protein>
    <submittedName>
        <fullName evidence="2">DUF3110 domain-containing protein</fullName>
    </submittedName>
</protein>
<gene>
    <name evidence="2" type="ORF">C7B77_04035</name>
</gene>
<evidence type="ECO:0000313" key="3">
    <source>
        <dbReference type="Proteomes" id="UP000238937"/>
    </source>
</evidence>
<evidence type="ECO:0000256" key="1">
    <source>
        <dbReference type="SAM" id="MobiDB-lite"/>
    </source>
</evidence>
<evidence type="ECO:0000313" key="2">
    <source>
        <dbReference type="EMBL" id="PSB58603.1"/>
    </source>
</evidence>
<reference evidence="2 3" key="1">
    <citation type="submission" date="2018-03" db="EMBL/GenBank/DDBJ databases">
        <title>The ancient ancestry and fast evolution of plastids.</title>
        <authorList>
            <person name="Moore K.R."/>
            <person name="Magnabosco C."/>
            <person name="Momper L."/>
            <person name="Gold D.A."/>
            <person name="Bosak T."/>
            <person name="Fournier G.P."/>
        </authorList>
    </citation>
    <scope>NUCLEOTIDE SEQUENCE [LARGE SCALE GENOMIC DNA]</scope>
    <source>
        <strain evidence="2 3">CCALA 037</strain>
    </source>
</reference>
<feature type="compositionally biased region" description="Basic and acidic residues" evidence="1">
    <location>
        <begin position="88"/>
        <end position="103"/>
    </location>
</feature>
<name>A0A2T1GL73_9CYAN</name>
<proteinExistence type="predicted"/>
<dbReference type="InterPro" id="IPR021503">
    <property type="entry name" value="DUF3110"/>
</dbReference>
<dbReference type="AlphaFoldDB" id="A0A2T1GL73"/>
<feature type="region of interest" description="Disordered" evidence="1">
    <location>
        <begin position="84"/>
        <end position="110"/>
    </location>
</feature>
<keyword evidence="3" id="KW-1185">Reference proteome</keyword>
<comment type="caution">
    <text evidence="2">The sequence shown here is derived from an EMBL/GenBank/DDBJ whole genome shotgun (WGS) entry which is preliminary data.</text>
</comment>
<dbReference type="Proteomes" id="UP000238937">
    <property type="component" value="Unassembled WGS sequence"/>
</dbReference>
<dbReference type="Pfam" id="PF11360">
    <property type="entry name" value="DUF3110"/>
    <property type="match status" value="1"/>
</dbReference>
<organism evidence="2 3">
    <name type="scientific">Chamaesiphon polymorphus CCALA 037</name>
    <dbReference type="NCBI Taxonomy" id="2107692"/>
    <lineage>
        <taxon>Bacteria</taxon>
        <taxon>Bacillati</taxon>
        <taxon>Cyanobacteriota</taxon>
        <taxon>Cyanophyceae</taxon>
        <taxon>Gomontiellales</taxon>
        <taxon>Chamaesiphonaceae</taxon>
        <taxon>Chamaesiphon</taxon>
    </lineage>
</organism>
<dbReference type="OrthoDB" id="461609at2"/>
<dbReference type="EMBL" id="PVWO01000029">
    <property type="protein sequence ID" value="PSB58603.1"/>
    <property type="molecule type" value="Genomic_DNA"/>
</dbReference>
<sequence>MSVFVLLFNARTDNEGIYSTQVGDRNVILMFEQEDDAVRYADQLEAEDFPKPTVEGIDPEEIEEFCQDSDYDCILVTAEMLVTPPSQHIEETDWQPEGRKQSQSEEDEIDLEAMRQRLERLL</sequence>